<dbReference type="InterPro" id="IPR001173">
    <property type="entry name" value="Glyco_trans_2-like"/>
</dbReference>
<dbReference type="Pfam" id="PF13181">
    <property type="entry name" value="TPR_8"/>
    <property type="match status" value="1"/>
</dbReference>
<dbReference type="Pfam" id="PF00535">
    <property type="entry name" value="Glycos_transf_2"/>
    <property type="match status" value="1"/>
</dbReference>
<sequence>MIKISLCMIVKNEEDVLARCLDSVKGIADEIVVVDTGSTDRTKEIAAKFTNKVIDFTWVNNFAAARNFAFSQATKPYLMWLDADDVILEEDRAKLLRLKRTLAPDVDSVVMTYCLQKDSYGNITSSSRRNRLVKKARQFRWIGAVHEYLEVLGNIFHSDIVVTHSSTHHDSDRNLRIYEEMEREEREFTPRDLYYYGNELLDHAQHTRAIEQYKKFLATGQGWIEDNISTCGKLADCYHHLNDQEQALEHALLSFKYDKPRADFCCRIAYYHSSKNEIAKAIFWYELAAGLKWDPSCLGFYNSACWTWLPHLQLCVCYDRLGQYEKANEHNEKALAFRPDDASMLANKKYLEGRLKT</sequence>
<dbReference type="GO" id="GO:0016740">
    <property type="term" value="F:transferase activity"/>
    <property type="evidence" value="ECO:0007669"/>
    <property type="project" value="UniProtKB-KW"/>
</dbReference>
<evidence type="ECO:0000313" key="3">
    <source>
        <dbReference type="Proteomes" id="UP000266340"/>
    </source>
</evidence>
<feature type="domain" description="Glycosyltransferase 2-like" evidence="1">
    <location>
        <begin position="5"/>
        <end position="137"/>
    </location>
</feature>
<gene>
    <name evidence="2" type="ORF">D3H35_19585</name>
</gene>
<comment type="caution">
    <text evidence="2">The sequence shown here is derived from an EMBL/GenBank/DDBJ whole genome shotgun (WGS) entry which is preliminary data.</text>
</comment>
<dbReference type="SUPFAM" id="SSF48452">
    <property type="entry name" value="TPR-like"/>
    <property type="match status" value="1"/>
</dbReference>
<dbReference type="SUPFAM" id="SSF53448">
    <property type="entry name" value="Nucleotide-diphospho-sugar transferases"/>
    <property type="match status" value="1"/>
</dbReference>
<dbReference type="AlphaFoldDB" id="A0A398CUZ2"/>
<name>A0A398CUZ2_9BACL</name>
<dbReference type="EMBL" id="QXJM01000039">
    <property type="protein sequence ID" value="RIE02834.1"/>
    <property type="molecule type" value="Genomic_DNA"/>
</dbReference>
<dbReference type="PANTHER" id="PTHR43630:SF2">
    <property type="entry name" value="GLYCOSYLTRANSFERASE"/>
    <property type="match status" value="1"/>
</dbReference>
<dbReference type="InterPro" id="IPR011990">
    <property type="entry name" value="TPR-like_helical_dom_sf"/>
</dbReference>
<protein>
    <submittedName>
        <fullName evidence="2">Glycosyltransferase family 2 protein</fullName>
    </submittedName>
</protein>
<dbReference type="OrthoDB" id="9815923at2"/>
<proteinExistence type="predicted"/>
<keyword evidence="2" id="KW-0808">Transferase</keyword>
<dbReference type="PANTHER" id="PTHR43630">
    <property type="entry name" value="POLY-BETA-1,6-N-ACETYL-D-GLUCOSAMINE SYNTHASE"/>
    <property type="match status" value="1"/>
</dbReference>
<organism evidence="2 3">
    <name type="scientific">Cohnella faecalis</name>
    <dbReference type="NCBI Taxonomy" id="2315694"/>
    <lineage>
        <taxon>Bacteria</taxon>
        <taxon>Bacillati</taxon>
        <taxon>Bacillota</taxon>
        <taxon>Bacilli</taxon>
        <taxon>Bacillales</taxon>
        <taxon>Paenibacillaceae</taxon>
        <taxon>Cohnella</taxon>
    </lineage>
</organism>
<dbReference type="RefSeq" id="WP_119150867.1">
    <property type="nucleotide sequence ID" value="NZ_JBHSOV010000035.1"/>
</dbReference>
<accession>A0A398CUZ2</accession>
<dbReference type="InterPro" id="IPR019734">
    <property type="entry name" value="TPR_rpt"/>
</dbReference>
<dbReference type="InterPro" id="IPR029044">
    <property type="entry name" value="Nucleotide-diphossugar_trans"/>
</dbReference>
<reference evidence="2 3" key="1">
    <citation type="submission" date="2018-09" db="EMBL/GenBank/DDBJ databases">
        <title>Cohnella cavernae sp. nov., isolated from a karst cave.</title>
        <authorList>
            <person name="Zhu H."/>
        </authorList>
    </citation>
    <scope>NUCLEOTIDE SEQUENCE [LARGE SCALE GENOMIC DNA]</scope>
    <source>
        <strain evidence="2 3">K2E09-144</strain>
    </source>
</reference>
<dbReference type="Gene3D" id="3.90.550.10">
    <property type="entry name" value="Spore Coat Polysaccharide Biosynthesis Protein SpsA, Chain A"/>
    <property type="match status" value="1"/>
</dbReference>
<dbReference type="Gene3D" id="1.25.40.10">
    <property type="entry name" value="Tetratricopeptide repeat domain"/>
    <property type="match status" value="2"/>
</dbReference>
<evidence type="ECO:0000259" key="1">
    <source>
        <dbReference type="Pfam" id="PF00535"/>
    </source>
</evidence>
<dbReference type="CDD" id="cd02511">
    <property type="entry name" value="Beta4Glucosyltransferase"/>
    <property type="match status" value="1"/>
</dbReference>
<evidence type="ECO:0000313" key="2">
    <source>
        <dbReference type="EMBL" id="RIE02834.1"/>
    </source>
</evidence>
<dbReference type="Proteomes" id="UP000266340">
    <property type="component" value="Unassembled WGS sequence"/>
</dbReference>
<keyword evidence="3" id="KW-1185">Reference proteome</keyword>